<dbReference type="InterPro" id="IPR027417">
    <property type="entry name" value="P-loop_NTPase"/>
</dbReference>
<dbReference type="PROSITE" id="PS51192">
    <property type="entry name" value="HELICASE_ATP_BIND_1"/>
    <property type="match status" value="1"/>
</dbReference>
<dbReference type="InterPro" id="IPR000330">
    <property type="entry name" value="SNF2_N"/>
</dbReference>
<dbReference type="SUPFAM" id="SSF52540">
    <property type="entry name" value="P-loop containing nucleoside triphosphate hydrolases"/>
    <property type="match status" value="2"/>
</dbReference>
<feature type="domain" description="RING-type" evidence="7">
    <location>
        <begin position="688"/>
        <end position="734"/>
    </location>
</feature>
<organism evidence="10 11">
    <name type="scientific">Purpureocillium lilacinum</name>
    <name type="common">Paecilomyces lilacinus</name>
    <dbReference type="NCBI Taxonomy" id="33203"/>
    <lineage>
        <taxon>Eukaryota</taxon>
        <taxon>Fungi</taxon>
        <taxon>Dikarya</taxon>
        <taxon>Ascomycota</taxon>
        <taxon>Pezizomycotina</taxon>
        <taxon>Sordariomycetes</taxon>
        <taxon>Hypocreomycetidae</taxon>
        <taxon>Hypocreales</taxon>
        <taxon>Ophiocordycipitaceae</taxon>
        <taxon>Purpureocillium</taxon>
    </lineage>
</organism>
<dbReference type="Pfam" id="PF00176">
    <property type="entry name" value="SNF2-rel_dom"/>
    <property type="match status" value="1"/>
</dbReference>
<feature type="compositionally biased region" description="Basic residues" evidence="6">
    <location>
        <begin position="370"/>
        <end position="379"/>
    </location>
</feature>
<evidence type="ECO:0000256" key="3">
    <source>
        <dbReference type="ARBA" id="ARBA00022806"/>
    </source>
</evidence>
<evidence type="ECO:0000256" key="5">
    <source>
        <dbReference type="PROSITE-ProRule" id="PRU00175"/>
    </source>
</evidence>
<reference evidence="10 11" key="1">
    <citation type="submission" date="2016-01" db="EMBL/GenBank/DDBJ databases">
        <title>Biosynthesis of antibiotic leucinostatins and their inhibition on Phytophthora in bio-control Purpureocillium lilacinum.</title>
        <authorList>
            <person name="Wang G."/>
            <person name="Liu Z."/>
            <person name="Lin R."/>
            <person name="Li E."/>
            <person name="Mao Z."/>
            <person name="Ling J."/>
            <person name="Yin W."/>
            <person name="Xie B."/>
        </authorList>
    </citation>
    <scope>NUCLEOTIDE SEQUENCE [LARGE SCALE GENOMIC DNA]</scope>
    <source>
        <strain evidence="10">PLBJ-1</strain>
    </source>
</reference>
<dbReference type="InterPro" id="IPR038718">
    <property type="entry name" value="SNF2-like_sf"/>
</dbReference>
<dbReference type="SMART" id="SM00490">
    <property type="entry name" value="HELICc"/>
    <property type="match status" value="1"/>
</dbReference>
<keyword evidence="1" id="KW-0547">Nucleotide-binding</keyword>
<evidence type="ECO:0000313" key="11">
    <source>
        <dbReference type="Proteomes" id="UP000078240"/>
    </source>
</evidence>
<dbReference type="PROSITE" id="PS51194">
    <property type="entry name" value="HELICASE_CTER"/>
    <property type="match status" value="1"/>
</dbReference>
<dbReference type="CDD" id="cd18008">
    <property type="entry name" value="DEXDc_SHPRH-like"/>
    <property type="match status" value="1"/>
</dbReference>
<feature type="compositionally biased region" description="Acidic residues" evidence="6">
    <location>
        <begin position="564"/>
        <end position="575"/>
    </location>
</feature>
<dbReference type="InterPro" id="IPR001650">
    <property type="entry name" value="Helicase_C-like"/>
</dbReference>
<evidence type="ECO:0000256" key="1">
    <source>
        <dbReference type="ARBA" id="ARBA00022741"/>
    </source>
</evidence>
<feature type="region of interest" description="Disordered" evidence="6">
    <location>
        <begin position="357"/>
        <end position="384"/>
    </location>
</feature>
<dbReference type="PANTHER" id="PTHR45626:SF17">
    <property type="entry name" value="HELICASE-LIKE TRANSCRIPTION FACTOR"/>
    <property type="match status" value="1"/>
</dbReference>
<gene>
    <name evidence="10" type="ORF">VFPBJ_01483</name>
</gene>
<feature type="compositionally biased region" description="Basic and acidic residues" evidence="6">
    <location>
        <begin position="989"/>
        <end position="998"/>
    </location>
</feature>
<dbReference type="Gene3D" id="3.40.50.300">
    <property type="entry name" value="P-loop containing nucleotide triphosphate hydrolases"/>
    <property type="match status" value="1"/>
</dbReference>
<dbReference type="PROSITE" id="PS50089">
    <property type="entry name" value="ZF_RING_2"/>
    <property type="match status" value="1"/>
</dbReference>
<dbReference type="SMART" id="SM00487">
    <property type="entry name" value="DEXDc"/>
    <property type="match status" value="1"/>
</dbReference>
<dbReference type="GO" id="GO:0008094">
    <property type="term" value="F:ATP-dependent activity, acting on DNA"/>
    <property type="evidence" value="ECO:0007669"/>
    <property type="project" value="TreeGrafter"/>
</dbReference>
<dbReference type="InterPro" id="IPR049730">
    <property type="entry name" value="SNF2/RAD54-like_C"/>
</dbReference>
<dbReference type="GO" id="GO:0008270">
    <property type="term" value="F:zinc ion binding"/>
    <property type="evidence" value="ECO:0007669"/>
    <property type="project" value="UniProtKB-KW"/>
</dbReference>
<evidence type="ECO:0000256" key="6">
    <source>
        <dbReference type="SAM" id="MobiDB-lite"/>
    </source>
</evidence>
<accession>A0A179HD79</accession>
<dbReference type="InterPro" id="IPR014001">
    <property type="entry name" value="Helicase_ATP-bd"/>
</dbReference>
<feature type="region of interest" description="Disordered" evidence="6">
    <location>
        <begin position="557"/>
        <end position="584"/>
    </location>
</feature>
<evidence type="ECO:0000256" key="4">
    <source>
        <dbReference type="ARBA" id="ARBA00022840"/>
    </source>
</evidence>
<protein>
    <submittedName>
        <fullName evidence="10">p-loop containing nucleoside triphosphate hydrolase</fullName>
    </submittedName>
</protein>
<feature type="region of interest" description="Disordered" evidence="6">
    <location>
        <begin position="1"/>
        <end position="84"/>
    </location>
</feature>
<dbReference type="InterPro" id="IPR050628">
    <property type="entry name" value="SNF2_RAD54_helicase_TF"/>
</dbReference>
<keyword evidence="3" id="KW-0347">Helicase</keyword>
<dbReference type="GO" id="GO:0006281">
    <property type="term" value="P:DNA repair"/>
    <property type="evidence" value="ECO:0007669"/>
    <property type="project" value="TreeGrafter"/>
</dbReference>
<dbReference type="GO" id="GO:0004386">
    <property type="term" value="F:helicase activity"/>
    <property type="evidence" value="ECO:0007669"/>
    <property type="project" value="UniProtKB-KW"/>
</dbReference>
<keyword evidence="5" id="KW-0862">Zinc</keyword>
<dbReference type="EMBL" id="LSBH01000001">
    <property type="protein sequence ID" value="OAQ87443.1"/>
    <property type="molecule type" value="Genomic_DNA"/>
</dbReference>
<dbReference type="PANTHER" id="PTHR45626">
    <property type="entry name" value="TRANSCRIPTION TERMINATION FACTOR 2-RELATED"/>
    <property type="match status" value="1"/>
</dbReference>
<feature type="region of interest" description="Disordered" evidence="6">
    <location>
        <begin position="979"/>
        <end position="1013"/>
    </location>
</feature>
<keyword evidence="4" id="KW-0067">ATP-binding</keyword>
<evidence type="ECO:0000259" key="7">
    <source>
        <dbReference type="PROSITE" id="PS50089"/>
    </source>
</evidence>
<dbReference type="AlphaFoldDB" id="A0A179HD79"/>
<dbReference type="Pfam" id="PF00271">
    <property type="entry name" value="Helicase_C"/>
    <property type="match status" value="1"/>
</dbReference>
<feature type="compositionally biased region" description="Basic residues" evidence="6">
    <location>
        <begin position="999"/>
        <end position="1013"/>
    </location>
</feature>
<dbReference type="Gene3D" id="3.40.50.10810">
    <property type="entry name" value="Tandem AAA-ATPase domain"/>
    <property type="match status" value="1"/>
</dbReference>
<evidence type="ECO:0000313" key="10">
    <source>
        <dbReference type="EMBL" id="OAQ87443.1"/>
    </source>
</evidence>
<dbReference type="GO" id="GO:0005634">
    <property type="term" value="C:nucleus"/>
    <property type="evidence" value="ECO:0007669"/>
    <property type="project" value="TreeGrafter"/>
</dbReference>
<name>A0A179HD79_PURLI</name>
<dbReference type="GO" id="GO:0005524">
    <property type="term" value="F:ATP binding"/>
    <property type="evidence" value="ECO:0007669"/>
    <property type="project" value="UniProtKB-KW"/>
</dbReference>
<feature type="domain" description="Helicase ATP-binding" evidence="8">
    <location>
        <begin position="255"/>
        <end position="448"/>
    </location>
</feature>
<dbReference type="CDD" id="cd18793">
    <property type="entry name" value="SF2_C_SNF"/>
    <property type="match status" value="1"/>
</dbReference>
<dbReference type="Proteomes" id="UP000078240">
    <property type="component" value="Unassembled WGS sequence"/>
</dbReference>
<keyword evidence="5" id="KW-0479">Metal-binding</keyword>
<evidence type="ECO:0000256" key="2">
    <source>
        <dbReference type="ARBA" id="ARBA00022801"/>
    </source>
</evidence>
<evidence type="ECO:0000259" key="9">
    <source>
        <dbReference type="PROSITE" id="PS51194"/>
    </source>
</evidence>
<sequence length="1013" mass="113845">MKMENAPTDLSAPCATADSQENQRKRGSNEPLAGRRCKTARSSTYKFEDIDSDDEMKNADSNEEDDGSQYADSDMMKSEDDDDRYSDTIAAQKSRNTRTCAKNPREFFARKLQRRQEQELERFHQNKASSGPSTAAKLRFAEEFKNTMNELIDIPLSTATAGFIPVNEEDPAANSTNHKQLRLIKRSARMCSGNSPDALASREQCRRDARDLTEAVYCFGYNAMKPQDNSWRFKEMQSTLMPFQLAASKWMLERECTPDLPLGGILAYAAGLGKSIISLACVLGNRPNKEDLKTFAPTTLVVVPNHKDAVKWQKEIQKHCNSEWYADTMLYDPAGQVPLELFHARKILIATYHQVRGQHPGVDDSSGQTKRGKGRRRKANRSDSPGHLFSVNWYRVVLDEAHMITNTGSSNFLACVALRSKYRWVLTATPIANTAKEFFPLLKFIGCDGMESSKSFRQEYMNKDGNRVNSQFRDLITRVMLRRTRNHTFLGWNLDESPGCEIYDIRVGLSQEEQILVEDADTHPPFTARPTAIPNDSVYLTRIVLFHRALDVHFHETDMKDEGGEPDCDPDPDSPEGDKKSGGRDIIKRRQLISQVFNLENLLRRNFTLQQIADLQNQFDSLNTAAAPVPLIDQLLANLEVKGAMERFATGITRVRDRQDTVHGGVFDVRGLLTLIADEHKAKLREKCTFCDVSFKTPSVVPVLLEECRHAYCLLCFDKFTRKRTPDKVFPDCQSASCDKPMQAKLDFEPLEHVNYVAKQTNFREPGEDSRNRHIRPEDKSGVLFLACAMCKDRYSLPPSTKLTAAMAVIETWLAEDPNDKIVVFTQFVATAKVLGLMLGSADIGFSYLVGNMTSKRQQEAIESFVAGNIKSEEGDTVIAPQVLVATMQSGGQGINLQAANRVILIDPWWNYTMEEQAFGRVTRIGQTKICHLVRIIATGGFDEKVTKLQLKKSAEVNHAMQADSASADTFDSDIGMSEIADMLGEGDEQTKEESSKDRAKRSGRGRKGKKKS</sequence>
<dbReference type="InterPro" id="IPR001841">
    <property type="entry name" value="Znf_RING"/>
</dbReference>
<keyword evidence="2 10" id="KW-0378">Hydrolase</keyword>
<proteinExistence type="predicted"/>
<evidence type="ECO:0000259" key="8">
    <source>
        <dbReference type="PROSITE" id="PS51192"/>
    </source>
</evidence>
<feature type="domain" description="Helicase C-terminal" evidence="9">
    <location>
        <begin position="809"/>
        <end position="965"/>
    </location>
</feature>
<keyword evidence="5" id="KW-0863">Zinc-finger</keyword>
<comment type="caution">
    <text evidence="10">The sequence shown here is derived from an EMBL/GenBank/DDBJ whole genome shotgun (WGS) entry which is preliminary data.</text>
</comment>
<dbReference type="GO" id="GO:0016787">
    <property type="term" value="F:hydrolase activity"/>
    <property type="evidence" value="ECO:0007669"/>
    <property type="project" value="UniProtKB-KW"/>
</dbReference>